<evidence type="ECO:0000259" key="3">
    <source>
        <dbReference type="Pfam" id="PF13598"/>
    </source>
</evidence>
<evidence type="ECO:0008006" key="7">
    <source>
        <dbReference type="Google" id="ProtNLM"/>
    </source>
</evidence>
<dbReference type="NCBIfam" id="TIGR02231">
    <property type="entry name" value="mucoidy inhibitor MuiA family protein"/>
    <property type="match status" value="2"/>
</dbReference>
<organism evidence="5 6">
    <name type="scientific">Pycnoporus cinnabarinus</name>
    <name type="common">Cinnabar-red polypore</name>
    <name type="synonym">Trametes cinnabarina</name>
    <dbReference type="NCBI Taxonomy" id="5643"/>
    <lineage>
        <taxon>Eukaryota</taxon>
        <taxon>Fungi</taxon>
        <taxon>Dikarya</taxon>
        <taxon>Basidiomycota</taxon>
        <taxon>Agaricomycotina</taxon>
        <taxon>Agaricomycetes</taxon>
        <taxon>Polyporales</taxon>
        <taxon>Polyporaceae</taxon>
        <taxon>Trametes</taxon>
    </lineage>
</organism>
<evidence type="ECO:0000313" key="6">
    <source>
        <dbReference type="Proteomes" id="UP000029665"/>
    </source>
</evidence>
<dbReference type="InterPro" id="IPR037291">
    <property type="entry name" value="DUF4139"/>
</dbReference>
<dbReference type="AlphaFoldDB" id="A0A060SLR4"/>
<feature type="domain" description="DUF4139" evidence="3">
    <location>
        <begin position="199"/>
        <end position="593"/>
    </location>
</feature>
<dbReference type="InterPro" id="IPR011935">
    <property type="entry name" value="CHP02231"/>
</dbReference>
<evidence type="ECO:0000259" key="4">
    <source>
        <dbReference type="Pfam" id="PF13600"/>
    </source>
</evidence>
<feature type="coiled-coil region" evidence="1">
    <location>
        <begin position="142"/>
        <end position="183"/>
    </location>
</feature>
<dbReference type="InterPro" id="IPR025554">
    <property type="entry name" value="DUF4140"/>
</dbReference>
<dbReference type="PANTHER" id="PTHR31005">
    <property type="entry name" value="DUF4139 DOMAIN-CONTAINING PROTEIN"/>
    <property type="match status" value="1"/>
</dbReference>
<evidence type="ECO:0000256" key="1">
    <source>
        <dbReference type="SAM" id="Coils"/>
    </source>
</evidence>
<protein>
    <recommendedName>
        <fullName evidence="7">DUF4139 domain-containing protein</fullName>
    </recommendedName>
</protein>
<dbReference type="OMA" id="WEPTYEL"/>
<proteinExistence type="predicted"/>
<evidence type="ECO:0000256" key="2">
    <source>
        <dbReference type="SAM" id="MobiDB-lite"/>
    </source>
</evidence>
<gene>
    <name evidence="5" type="ORF">BN946_scf185010.g56</name>
</gene>
<dbReference type="Pfam" id="PF13600">
    <property type="entry name" value="DUF4140"/>
    <property type="match status" value="1"/>
</dbReference>
<feature type="domain" description="DUF4140" evidence="4">
    <location>
        <begin position="19"/>
        <end position="116"/>
    </location>
</feature>
<reference evidence="5" key="1">
    <citation type="submission" date="2014-01" db="EMBL/GenBank/DDBJ databases">
        <title>The genome of the white-rot fungus Pycnoporus cinnabarinus: a basidiomycete model with a versatile arsenal for lignocellulosic biomass breakdown.</title>
        <authorList>
            <person name="Levasseur A."/>
            <person name="Lomascolo A."/>
            <person name="Ruiz-Duenas F.J."/>
            <person name="Uzan E."/>
            <person name="Piumi F."/>
            <person name="Kues U."/>
            <person name="Ram A.F.J."/>
            <person name="Murat C."/>
            <person name="Haon M."/>
            <person name="Benoit I."/>
            <person name="Arfi Y."/>
            <person name="Chevret D."/>
            <person name="Drula E."/>
            <person name="Kwon M.J."/>
            <person name="Gouret P."/>
            <person name="Lesage-Meessen L."/>
            <person name="Lombard V."/>
            <person name="Mariette J."/>
            <person name="Noirot C."/>
            <person name="Park J."/>
            <person name="Patyshakuliyeva A."/>
            <person name="Wieneger R.A.B."/>
            <person name="Wosten H.A.B."/>
            <person name="Martin F."/>
            <person name="Coutinho P.M."/>
            <person name="de Vries R."/>
            <person name="Martinez A.T."/>
            <person name="Klopp C."/>
            <person name="Pontarotti P."/>
            <person name="Henrissat B."/>
            <person name="Record E."/>
        </authorList>
    </citation>
    <scope>NUCLEOTIDE SEQUENCE [LARGE SCALE GENOMIC DNA]</scope>
    <source>
        <strain evidence="5">BRFM137</strain>
    </source>
</reference>
<sequence length="611" mass="66999">MFVNNIMLKAATVPVKSATIFQSDTAELTRSLSLELKNGRNVVEISDISGAIVVESPRISGASGDVRVLDVVCKKKPNFSLDAPSAEMRHITTRGIALNAEREVRRQEAALLDASARMITSVKGETRGADAPMSGDQVLDFVQKVVKQKLAVQKALQNLDEEIEQLEKKLATLRNARKGEANVVITATIIASSDCKANLKLTYLVSGVSWRPFYDLHATTVDGQPSTDVSLRYCATITQATGEDWNDTVLTLSTVDAQAQRQLSVPSLKPLKITIPRGPISHTLARGSGFHTMTRMSDQRRQPAPTALFGSAVPPAVSEVQPIIIDPEPVPTSQRSRSASRSRSRSPTRVVVSQVTSPTRSSLSVAYRVQGTVSMPSDGEEHRLTVALLNFKANLNYICVPRQSPTVYIVSKVENTSEYDLLPGTVNVFMNDSFVTKTSINFISVNESFDCVLGMDTSIKVSYQKDEKTEHEPRRNFAEPQKTTTRTMVTTITNRHNFDIEELVVREAVPLGSENDKVHVVLRKPAGLAEAKDGQVIVDHAEGDDEEAVKPKVRWTEAKDGKGGEKDGLFEWICAIPAGKEVTLKAQWDVKSPSELDWAEQAQTTVYSRVS</sequence>
<comment type="caution">
    <text evidence="5">The sequence shown here is derived from an EMBL/GenBank/DDBJ whole genome shotgun (WGS) entry which is preliminary data.</text>
</comment>
<accession>A0A060SLR4</accession>
<dbReference type="STRING" id="5643.A0A060SLR4"/>
<dbReference type="EMBL" id="CCBP010000240">
    <property type="protein sequence ID" value="CDO75131.1"/>
    <property type="molecule type" value="Genomic_DNA"/>
</dbReference>
<dbReference type="OrthoDB" id="10068793at2759"/>
<dbReference type="Pfam" id="PF13598">
    <property type="entry name" value="DUF4139"/>
    <property type="match status" value="1"/>
</dbReference>
<feature type="region of interest" description="Disordered" evidence="2">
    <location>
        <begin position="321"/>
        <end position="355"/>
    </location>
</feature>
<dbReference type="Proteomes" id="UP000029665">
    <property type="component" value="Unassembled WGS sequence"/>
</dbReference>
<keyword evidence="6" id="KW-1185">Reference proteome</keyword>
<evidence type="ECO:0000313" key="5">
    <source>
        <dbReference type="EMBL" id="CDO75131.1"/>
    </source>
</evidence>
<keyword evidence="1" id="KW-0175">Coiled coil</keyword>
<dbReference type="HOGENOM" id="CLU_010457_2_0_1"/>
<name>A0A060SLR4_PYCCI</name>
<dbReference type="PANTHER" id="PTHR31005:SF8">
    <property type="entry name" value="DUF4139 DOMAIN-CONTAINING PROTEIN"/>
    <property type="match status" value="1"/>
</dbReference>